<dbReference type="Proteomes" id="UP000024635">
    <property type="component" value="Unassembled WGS sequence"/>
</dbReference>
<proteinExistence type="predicted"/>
<dbReference type="EMBL" id="JARK01000354">
    <property type="protein sequence ID" value="EYC37964.1"/>
    <property type="molecule type" value="Genomic_DNA"/>
</dbReference>
<evidence type="ECO:0000313" key="2">
    <source>
        <dbReference type="Proteomes" id="UP000024635"/>
    </source>
</evidence>
<organism evidence="1 2">
    <name type="scientific">Ancylostoma ceylanicum</name>
    <dbReference type="NCBI Taxonomy" id="53326"/>
    <lineage>
        <taxon>Eukaryota</taxon>
        <taxon>Metazoa</taxon>
        <taxon>Ecdysozoa</taxon>
        <taxon>Nematoda</taxon>
        <taxon>Chromadorea</taxon>
        <taxon>Rhabditida</taxon>
        <taxon>Rhabditina</taxon>
        <taxon>Rhabditomorpha</taxon>
        <taxon>Strongyloidea</taxon>
        <taxon>Ancylostomatidae</taxon>
        <taxon>Ancylostomatinae</taxon>
        <taxon>Ancylostoma</taxon>
    </lineage>
</organism>
<reference evidence="2" key="1">
    <citation type="journal article" date="2015" name="Nat. Genet.">
        <title>The genome and transcriptome of the zoonotic hookworm Ancylostoma ceylanicum identify infection-specific gene families.</title>
        <authorList>
            <person name="Schwarz E.M."/>
            <person name="Hu Y."/>
            <person name="Antoshechkin I."/>
            <person name="Miller M.M."/>
            <person name="Sternberg P.W."/>
            <person name="Aroian R.V."/>
        </authorList>
    </citation>
    <scope>NUCLEOTIDE SEQUENCE</scope>
    <source>
        <strain evidence="2">HY135</strain>
    </source>
</reference>
<dbReference type="AlphaFoldDB" id="A0A016WDR4"/>
<protein>
    <submittedName>
        <fullName evidence="1">Uncharacterized protein</fullName>
    </submittedName>
</protein>
<name>A0A016WDR4_9BILA</name>
<keyword evidence="2" id="KW-1185">Reference proteome</keyword>
<comment type="caution">
    <text evidence="1">The sequence shown here is derived from an EMBL/GenBank/DDBJ whole genome shotgun (WGS) entry which is preliminary data.</text>
</comment>
<accession>A0A016WDR4</accession>
<sequence length="118" mass="13065">MTSIVEICPRSGISGFDSLIIENSHALTTGTYLRRLCELSSAVILHRCSCRPGSLCQLFHDAHNWFQGMGHDETGRGLVKSTRLILSNSFPPFAVDSTSFACESTMQHKDNLNMSEDE</sequence>
<gene>
    <name evidence="1" type="primary">Acey_s0754.g2065</name>
    <name evidence="1" type="ORF">Y032_0754g2065</name>
</gene>
<evidence type="ECO:0000313" key="1">
    <source>
        <dbReference type="EMBL" id="EYC37964.1"/>
    </source>
</evidence>